<dbReference type="SUPFAM" id="SSF55486">
    <property type="entry name" value="Metalloproteases ('zincins'), catalytic domain"/>
    <property type="match status" value="1"/>
</dbReference>
<dbReference type="RefSeq" id="WP_166952204.1">
    <property type="nucleotide sequence ID" value="NZ_JAASQI010000004.1"/>
</dbReference>
<gene>
    <name evidence="1" type="ORF">FHS82_002142</name>
</gene>
<evidence type="ECO:0000313" key="1">
    <source>
        <dbReference type="EMBL" id="NIJ58300.1"/>
    </source>
</evidence>
<keyword evidence="2" id="KW-1185">Reference proteome</keyword>
<comment type="caution">
    <text evidence="1">The sequence shown here is derived from an EMBL/GenBank/DDBJ whole genome shotgun (WGS) entry which is preliminary data.</text>
</comment>
<name>A0ABX0V3B0_9HYPH</name>
<protein>
    <submittedName>
        <fullName evidence="1">Uncharacterized protein</fullName>
    </submittedName>
</protein>
<dbReference type="Proteomes" id="UP001429580">
    <property type="component" value="Unassembled WGS sequence"/>
</dbReference>
<dbReference type="EMBL" id="JAASQI010000004">
    <property type="protein sequence ID" value="NIJ58300.1"/>
    <property type="molecule type" value="Genomic_DNA"/>
</dbReference>
<sequence>MATENTAATGKVRLQYMVRDPVSADDGRDLLEGWDYKATEAMLDGPVCRRVAVVDIDPDTGAVNAGAPFVPPKKGAKLGRYRIKDPTRPHAADFQQVSVFGAVMKTMAMFEEADVLGRPLRWAFDGEQLLVVPRAGRMANAFYHRDSRSLQFFFFEATVSGADTTVYTCLSPDIVAHETTHAILDGIAPDLYDATSPQALGLHEAIADLSAVIFAIRTRRLRLEVLRLSRGDLRNAGAFNEIANHFGAAVAGDARPLRDLNSGVSFSGQGRRPASHDPHDISEVLSGALYLLLVKEHDDIKRAIAAGAGGLEEEEGGQAAGPGDEELYQASGRALAIAGNKFKRIVFRGLDYLPPGEISFADYGRALIAADTASNPDDDDARAFIRKEFVRRGIVADAGELVSPPPTLALPADLDLDLLVRSDWSAYQFAEKHREALMIPPNVPFDVRPRLSVVKTVYRSTGEAETHECLFKVAWRENRTVDQGGGFFDEISIIYGSTLVIDRDTGEVRALLSTSPRHPSQQAEATAANNAMRLAYVADCFDKGLLEIGSPDVQIQNRTLRLRAMGQMLHMRGH</sequence>
<proteinExistence type="predicted"/>
<reference evidence="1 2" key="1">
    <citation type="submission" date="2020-03" db="EMBL/GenBank/DDBJ databases">
        <title>Genomic Encyclopedia of Type Strains, Phase IV (KMG-IV): sequencing the most valuable type-strain genomes for metagenomic binning, comparative biology and taxonomic classification.</title>
        <authorList>
            <person name="Goeker M."/>
        </authorList>
    </citation>
    <scope>NUCLEOTIDE SEQUENCE [LARGE SCALE GENOMIC DNA]</scope>
    <source>
        <strain evidence="1 2">DSM 103870</strain>
    </source>
</reference>
<evidence type="ECO:0000313" key="2">
    <source>
        <dbReference type="Proteomes" id="UP001429580"/>
    </source>
</evidence>
<dbReference type="Gene3D" id="3.10.170.10">
    <property type="match status" value="1"/>
</dbReference>
<organism evidence="1 2">
    <name type="scientific">Pseudochelatococcus lubricantis</name>
    <dbReference type="NCBI Taxonomy" id="1538102"/>
    <lineage>
        <taxon>Bacteria</taxon>
        <taxon>Pseudomonadati</taxon>
        <taxon>Pseudomonadota</taxon>
        <taxon>Alphaproteobacteria</taxon>
        <taxon>Hyphomicrobiales</taxon>
        <taxon>Chelatococcaceae</taxon>
        <taxon>Pseudochelatococcus</taxon>
    </lineage>
</organism>
<accession>A0ABX0V3B0</accession>